<comment type="caution">
    <text evidence="2">The sequence shown here is derived from an EMBL/GenBank/DDBJ whole genome shotgun (WGS) entry which is preliminary data.</text>
</comment>
<dbReference type="PANTHER" id="PTHR42250:SF1">
    <property type="entry name" value="ASCH DOMAIN-CONTAINING PROTEIN"/>
    <property type="match status" value="1"/>
</dbReference>
<evidence type="ECO:0000313" key="3">
    <source>
        <dbReference type="Proteomes" id="UP000320393"/>
    </source>
</evidence>
<gene>
    <name evidence="2" type="ORF">E6H02_06140</name>
</gene>
<dbReference type="InterPro" id="IPR007374">
    <property type="entry name" value="ASCH_domain"/>
</dbReference>
<dbReference type="Pfam" id="PF04266">
    <property type="entry name" value="ASCH"/>
    <property type="match status" value="1"/>
</dbReference>
<protein>
    <submittedName>
        <fullName evidence="2">ASCH domain-containing protein</fullName>
    </submittedName>
</protein>
<feature type="domain" description="ASCH" evidence="1">
    <location>
        <begin position="4"/>
        <end position="114"/>
    </location>
</feature>
<accession>A0A537LW68</accession>
<name>A0A537LW68_9BACT</name>
<dbReference type="AlphaFoldDB" id="A0A537LW68"/>
<sequence length="119" mass="13907">MYALNFYSSVFTQALRDGRKTLTIRLGDKRDKYQEGQLVWVTVGNRFSVKQRIFTAVIDQVEVKTLREVTPREIERENPATREHAELIDFLSKIYRRTVTAEDAVTVIHFSRVTEAKNE</sequence>
<dbReference type="Proteomes" id="UP000320393">
    <property type="component" value="Unassembled WGS sequence"/>
</dbReference>
<organism evidence="2 3">
    <name type="scientific">Candidatus Segetimicrobium genomatis</name>
    <dbReference type="NCBI Taxonomy" id="2569760"/>
    <lineage>
        <taxon>Bacteria</taxon>
        <taxon>Bacillati</taxon>
        <taxon>Candidatus Sysuimicrobiota</taxon>
        <taxon>Candidatus Sysuimicrobiia</taxon>
        <taxon>Candidatus Sysuimicrobiales</taxon>
        <taxon>Candidatus Segetimicrobiaceae</taxon>
        <taxon>Candidatus Segetimicrobium</taxon>
    </lineage>
</organism>
<reference evidence="2 3" key="1">
    <citation type="journal article" date="2019" name="Nat. Microbiol.">
        <title>Mediterranean grassland soil C-N compound turnover is dependent on rainfall and depth, and is mediated by genomically divergent microorganisms.</title>
        <authorList>
            <person name="Diamond S."/>
            <person name="Andeer P.F."/>
            <person name="Li Z."/>
            <person name="Crits-Christoph A."/>
            <person name="Burstein D."/>
            <person name="Anantharaman K."/>
            <person name="Lane K.R."/>
            <person name="Thomas B.C."/>
            <person name="Pan C."/>
            <person name="Northen T.R."/>
            <person name="Banfield J.F."/>
        </authorList>
    </citation>
    <scope>NUCLEOTIDE SEQUENCE [LARGE SCALE GENOMIC DNA]</scope>
    <source>
        <strain evidence="2">NP_5</strain>
    </source>
</reference>
<dbReference type="SUPFAM" id="SSF88697">
    <property type="entry name" value="PUA domain-like"/>
    <property type="match status" value="1"/>
</dbReference>
<dbReference type="PANTHER" id="PTHR42250">
    <property type="entry name" value="ASCH DOMAIN-CONTAINING PROTEIN"/>
    <property type="match status" value="1"/>
</dbReference>
<dbReference type="Gene3D" id="2.30.130.30">
    <property type="entry name" value="Hypothetical protein"/>
    <property type="match status" value="1"/>
</dbReference>
<evidence type="ECO:0000313" key="2">
    <source>
        <dbReference type="EMBL" id="TMJ12245.1"/>
    </source>
</evidence>
<dbReference type="InterPro" id="IPR015947">
    <property type="entry name" value="PUA-like_sf"/>
</dbReference>
<evidence type="ECO:0000259" key="1">
    <source>
        <dbReference type="SMART" id="SM01022"/>
    </source>
</evidence>
<dbReference type="EMBL" id="VBAM01000192">
    <property type="protein sequence ID" value="TMJ12245.1"/>
    <property type="molecule type" value="Genomic_DNA"/>
</dbReference>
<proteinExistence type="predicted"/>
<dbReference type="SMART" id="SM01022">
    <property type="entry name" value="ASCH"/>
    <property type="match status" value="1"/>
</dbReference>